<dbReference type="Gene3D" id="6.10.250.660">
    <property type="match status" value="2"/>
</dbReference>
<comment type="caution">
    <text evidence="1">The sequence shown here is derived from an EMBL/GenBank/DDBJ whole genome shotgun (WGS) entry which is preliminary data.</text>
</comment>
<proteinExistence type="predicted"/>
<dbReference type="Proteomes" id="UP000570678">
    <property type="component" value="Unassembled WGS sequence"/>
</dbReference>
<name>A0A846YTA1_9NOCA</name>
<evidence type="ECO:0000313" key="1">
    <source>
        <dbReference type="EMBL" id="NKY60891.1"/>
    </source>
</evidence>
<dbReference type="EMBL" id="JAAXOT010000030">
    <property type="protein sequence ID" value="NKY60891.1"/>
    <property type="molecule type" value="Genomic_DNA"/>
</dbReference>
<sequence>MTPEDVHHITFTTAPWGRRGYRIDDVDDLLDHIAAALAGRTTLSAERLRSGLRPGGAWLNRGYDPDEVDTFLRRVRAELGV</sequence>
<keyword evidence="2" id="KW-1185">Reference proteome</keyword>
<dbReference type="InterPro" id="IPR019933">
    <property type="entry name" value="DivIVA_domain"/>
</dbReference>
<evidence type="ECO:0000313" key="2">
    <source>
        <dbReference type="Proteomes" id="UP000570678"/>
    </source>
</evidence>
<reference evidence="1 2" key="1">
    <citation type="submission" date="2020-04" db="EMBL/GenBank/DDBJ databases">
        <title>MicrobeNet Type strains.</title>
        <authorList>
            <person name="Nicholson A.C."/>
        </authorList>
    </citation>
    <scope>NUCLEOTIDE SEQUENCE [LARGE SCALE GENOMIC DNA]</scope>
    <source>
        <strain evidence="1 2">JCM 3332</strain>
    </source>
</reference>
<organism evidence="1 2">
    <name type="scientific">Nocardia flavorosea</name>
    <dbReference type="NCBI Taxonomy" id="53429"/>
    <lineage>
        <taxon>Bacteria</taxon>
        <taxon>Bacillati</taxon>
        <taxon>Actinomycetota</taxon>
        <taxon>Actinomycetes</taxon>
        <taxon>Mycobacteriales</taxon>
        <taxon>Nocardiaceae</taxon>
        <taxon>Nocardia</taxon>
    </lineage>
</organism>
<protein>
    <submittedName>
        <fullName evidence="1">DivIVA domain-containing protein</fullName>
    </submittedName>
</protein>
<gene>
    <name evidence="1" type="ORF">HGA15_33105</name>
</gene>
<accession>A0A846YTA1</accession>
<dbReference type="AlphaFoldDB" id="A0A846YTA1"/>
<dbReference type="RefSeq" id="WP_062974131.1">
    <property type="nucleotide sequence ID" value="NZ_JAAXOT010000030.1"/>
</dbReference>
<dbReference type="NCBIfam" id="TIGR03544">
    <property type="entry name" value="DivI1A_domain"/>
    <property type="match status" value="2"/>
</dbReference>